<evidence type="ECO:0000256" key="7">
    <source>
        <dbReference type="ARBA" id="ARBA00023242"/>
    </source>
</evidence>
<proteinExistence type="predicted"/>
<name>A0A7R9GA27_9CRUS</name>
<dbReference type="GO" id="GO:0006406">
    <property type="term" value="P:mRNA export from nucleus"/>
    <property type="evidence" value="ECO:0007669"/>
    <property type="project" value="TreeGrafter"/>
</dbReference>
<dbReference type="PANTHER" id="PTHR13257:SF0">
    <property type="entry name" value="NUCLEAR PORE COMPLEX PROTEIN NUP88"/>
    <property type="match status" value="1"/>
</dbReference>
<dbReference type="OrthoDB" id="341482at2759"/>
<feature type="coiled-coil region" evidence="8">
    <location>
        <begin position="994"/>
        <end position="1028"/>
    </location>
</feature>
<accession>A0A7R9GA27</accession>
<keyword evidence="2" id="KW-0813">Transport</keyword>
<dbReference type="Pfam" id="PF10168">
    <property type="entry name" value="Nup88"/>
    <property type="match status" value="1"/>
</dbReference>
<reference evidence="10" key="1">
    <citation type="submission" date="2020-11" db="EMBL/GenBank/DDBJ databases">
        <authorList>
            <person name="Tran Van P."/>
        </authorList>
    </citation>
    <scope>NUCLEOTIDE SEQUENCE</scope>
</reference>
<evidence type="ECO:0000313" key="10">
    <source>
        <dbReference type="EMBL" id="CAD7273094.1"/>
    </source>
</evidence>
<evidence type="ECO:0000256" key="2">
    <source>
        <dbReference type="ARBA" id="ARBA00022448"/>
    </source>
</evidence>
<keyword evidence="8" id="KW-0175">Coiled coil</keyword>
<keyword evidence="4" id="KW-0653">Protein transport</keyword>
<evidence type="ECO:0000256" key="5">
    <source>
        <dbReference type="ARBA" id="ARBA00023010"/>
    </source>
</evidence>
<evidence type="ECO:0000256" key="4">
    <source>
        <dbReference type="ARBA" id="ARBA00022927"/>
    </source>
</evidence>
<evidence type="ECO:0000256" key="3">
    <source>
        <dbReference type="ARBA" id="ARBA00022816"/>
    </source>
</evidence>
<dbReference type="GO" id="GO:0000056">
    <property type="term" value="P:ribosomal small subunit export from nucleus"/>
    <property type="evidence" value="ECO:0007669"/>
    <property type="project" value="InterPro"/>
</dbReference>
<keyword evidence="6" id="KW-0906">Nuclear pore complex</keyword>
<keyword evidence="3" id="KW-0509">mRNA transport</keyword>
<dbReference type="GO" id="GO:0005643">
    <property type="term" value="C:nuclear pore"/>
    <property type="evidence" value="ECO:0007669"/>
    <property type="project" value="UniProtKB-SubCell"/>
</dbReference>
<feature type="region of interest" description="Disordered" evidence="9">
    <location>
        <begin position="163"/>
        <end position="184"/>
    </location>
</feature>
<feature type="compositionally biased region" description="Polar residues" evidence="9">
    <location>
        <begin position="165"/>
        <end position="175"/>
    </location>
</feature>
<protein>
    <submittedName>
        <fullName evidence="10">Uncharacterized protein</fullName>
    </submittedName>
</protein>
<evidence type="ECO:0000256" key="1">
    <source>
        <dbReference type="ARBA" id="ARBA00004567"/>
    </source>
</evidence>
<comment type="subcellular location">
    <subcellularLocation>
        <location evidence="1">Nucleus</location>
        <location evidence="1">Nuclear pore complex</location>
    </subcellularLocation>
</comment>
<dbReference type="GO" id="GO:0017056">
    <property type="term" value="F:structural constituent of nuclear pore"/>
    <property type="evidence" value="ECO:0007669"/>
    <property type="project" value="InterPro"/>
</dbReference>
<evidence type="ECO:0000256" key="9">
    <source>
        <dbReference type="SAM" id="MobiDB-lite"/>
    </source>
</evidence>
<dbReference type="GO" id="GO:0006606">
    <property type="term" value="P:protein import into nucleus"/>
    <property type="evidence" value="ECO:0007669"/>
    <property type="project" value="TreeGrafter"/>
</dbReference>
<organism evidence="10">
    <name type="scientific">Notodromas monacha</name>
    <dbReference type="NCBI Taxonomy" id="399045"/>
    <lineage>
        <taxon>Eukaryota</taxon>
        <taxon>Metazoa</taxon>
        <taxon>Ecdysozoa</taxon>
        <taxon>Arthropoda</taxon>
        <taxon>Crustacea</taxon>
        <taxon>Oligostraca</taxon>
        <taxon>Ostracoda</taxon>
        <taxon>Podocopa</taxon>
        <taxon>Podocopida</taxon>
        <taxon>Cypridocopina</taxon>
        <taxon>Cypridoidea</taxon>
        <taxon>Cyprididae</taxon>
        <taxon>Notodromas</taxon>
    </lineage>
</organism>
<evidence type="ECO:0000256" key="8">
    <source>
        <dbReference type="SAM" id="Coils"/>
    </source>
</evidence>
<gene>
    <name evidence="10" type="ORF">NMOB1V02_LOCUS998</name>
</gene>
<dbReference type="PANTHER" id="PTHR13257">
    <property type="entry name" value="NUCLEOPORIN NUP84-RELATED"/>
    <property type="match status" value="1"/>
</dbReference>
<dbReference type="GO" id="GO:0000055">
    <property type="term" value="P:ribosomal large subunit export from nucleus"/>
    <property type="evidence" value="ECO:0007669"/>
    <property type="project" value="InterPro"/>
</dbReference>
<evidence type="ECO:0000256" key="6">
    <source>
        <dbReference type="ARBA" id="ARBA00023132"/>
    </source>
</evidence>
<dbReference type="EMBL" id="CAJPEX010000094">
    <property type="protein sequence ID" value="CAG0913246.1"/>
    <property type="molecule type" value="Genomic_DNA"/>
</dbReference>
<keyword evidence="5" id="KW-0811">Translocation</keyword>
<dbReference type="EMBL" id="OA882131">
    <property type="protein sequence ID" value="CAD7273094.1"/>
    <property type="molecule type" value="Genomic_DNA"/>
</dbReference>
<dbReference type="Proteomes" id="UP000678499">
    <property type="component" value="Unassembled WGS sequence"/>
</dbReference>
<evidence type="ECO:0000313" key="11">
    <source>
        <dbReference type="Proteomes" id="UP000678499"/>
    </source>
</evidence>
<sequence>MRWYGKTVCVRCLFGCKRCGKLTQKRSLSSSHSIEGVRTLFMMHEAMSELRNEMLKKDQELLALRRDLQKERVRGDHLASKMGSLQQAVNPNGNYGVERVSQMDGPSYRHSCMALFDLDASESSGDSDVMSGAFHDDDRKCIKKGVWDVAAFSRMLLTGGESHSFRSSLPNIPRTTTDDEDEHSTCSTTSLLAAAESFNAMSNWGSKKIRNKKLPPPFSTHRRSVVESKPNSSYNVPEKNRGAPCMPRRFEDVVMGSRVKYFHPNGRVFAGTVMQKGGRNGLRDDYVWCTCDRGVHSRNFKSEVLLVNADTQPKRLFIHVKKVMMTVLAFEKMASVIETSLNDLDFAKCIRDELKLLDDRKKLSVCGEHFGISQRNAFWYDPILRHVHLLKEPHTEGKIEKIVLVPQDPPLFDVSSIKFSPKGSFIALVGRQGISVLVSPAVVSPVPEKVLCRTVKIAQHLLLTNPKLEVVEAKFHPGSPTDSHIVVLCSDNYLRIFEMNDGLTPEQVIPLGRSCATMLSSLSMTSMQASLGEIGMAFDFAPPLLREESQNGPKNVSAVQSTASDFASSFVWWPIFVLRGDCEVLYLLSAVGSKRPRRTMVQCPISVRPDIRNYSVESTNILCLQSNPPILIIITAEGQLIHAVVLPAQGAPDIVEPEDPSDLMAQLSVSDVDRGVAPMAENFQVGAQIIEVIELDVPLQDEETAKSGAKSSWCPHSGTIYGSQFWNSHLVSLRSDDFAKDRYYVTHATGIHSVRLPSLRQFREFVADPEINVEFSGDVVESEVEQLICTRLSFPNKDWRAEPIAGFGILPPYIFVLLPPADGYKMCVQRYGPVWRFSSDEAVSSTRKADGERIIDKRFSDSFIDHIGNILKRDRSLPMMRISGGIGDPKQLNDMDTWNFLRMSTQLLREQYFIKFDLACAEMANRHKSLRGVLDTTKSHVTGLSKDLMEIQERNDSLLERGAKLVDQQSELLCRVERCCEKLMKKVPVITVAEKKMLRELENMESGLREYEEQLAFIRRVMTEVEGKRVEKLAIPLSQPAMQRAKMAELSSTLKTTSEWLLQLTNATTRLVSRVSNLHGVM</sequence>
<dbReference type="InterPro" id="IPR037700">
    <property type="entry name" value="NUP88/NUP82"/>
</dbReference>
<keyword evidence="11" id="KW-1185">Reference proteome</keyword>
<dbReference type="AlphaFoldDB" id="A0A7R9GA27"/>
<dbReference type="InterPro" id="IPR019321">
    <property type="entry name" value="Nucleoporin_Nup88"/>
</dbReference>
<feature type="region of interest" description="Disordered" evidence="9">
    <location>
        <begin position="209"/>
        <end position="240"/>
    </location>
</feature>
<keyword evidence="7" id="KW-0539">Nucleus</keyword>